<reference evidence="1" key="1">
    <citation type="submission" date="2018-05" db="EMBL/GenBank/DDBJ databases">
        <authorList>
            <person name="Lanie J.A."/>
            <person name="Ng W.-L."/>
            <person name="Kazmierczak K.M."/>
            <person name="Andrzejewski T.M."/>
            <person name="Davidsen T.M."/>
            <person name="Wayne K.J."/>
            <person name="Tettelin H."/>
            <person name="Glass J.I."/>
            <person name="Rusch D."/>
            <person name="Podicherti R."/>
            <person name="Tsui H.-C.T."/>
            <person name="Winkler M.E."/>
        </authorList>
    </citation>
    <scope>NUCLEOTIDE SEQUENCE</scope>
</reference>
<dbReference type="Gene3D" id="3.80.10.10">
    <property type="entry name" value="Ribonuclease Inhibitor"/>
    <property type="match status" value="1"/>
</dbReference>
<accession>A0A382NWP3</accession>
<feature type="non-terminal residue" evidence="1">
    <location>
        <position position="362"/>
    </location>
</feature>
<dbReference type="AlphaFoldDB" id="A0A382NWP3"/>
<feature type="non-terminal residue" evidence="1">
    <location>
        <position position="1"/>
    </location>
</feature>
<gene>
    <name evidence="1" type="ORF">METZ01_LOCUS318403</name>
</gene>
<dbReference type="InterPro" id="IPR032675">
    <property type="entry name" value="LRR_dom_sf"/>
</dbReference>
<evidence type="ECO:0000313" key="1">
    <source>
        <dbReference type="EMBL" id="SVC65549.1"/>
    </source>
</evidence>
<organism evidence="1">
    <name type="scientific">marine metagenome</name>
    <dbReference type="NCBI Taxonomy" id="408172"/>
    <lineage>
        <taxon>unclassified sequences</taxon>
        <taxon>metagenomes</taxon>
        <taxon>ecological metagenomes</taxon>
    </lineage>
</organism>
<name>A0A382NWP3_9ZZZZ</name>
<proteinExistence type="predicted"/>
<dbReference type="SUPFAM" id="SSF52058">
    <property type="entry name" value="L domain-like"/>
    <property type="match status" value="1"/>
</dbReference>
<dbReference type="EMBL" id="UINC01103287">
    <property type="protein sequence ID" value="SVC65549.1"/>
    <property type="molecule type" value="Genomic_DNA"/>
</dbReference>
<sequence length="362" mass="39800">FSDFWYFESDYFEVPEYVRPEGLVSYDGLEYLTCLQWLDLGNQGFGRDFRFLASLSELRYLKLGPAIGFQDVELLESMTKLESLVLPQSFQPLQDLTKLTSLRRISARDSRSCNVEPLLGMSQLETLLLGGNSDFQDWVGLSELDRDFNVSLDATGRYVQLLIEGGAPAFNTEFDYENPSGIHDPQYVMDVVQSIYGAVDDDYDVIVFVGNADTSDASYAGSSTQVSNNVDGLGAPIWSSTSCYGSAGRLRGIITIPAIDSLWKESGYAVLNTLYGPLIHEVLHLWGGGDLLPVIEDLNGNITGGHWGVSSANGVLGGFDLEALSVVEDGIYRSNYFSAIGNENLDLFLSPLELYMMGVLPS</sequence>
<protein>
    <submittedName>
        <fullName evidence="1">Uncharacterized protein</fullName>
    </submittedName>
</protein>